<evidence type="ECO:0000313" key="2">
    <source>
        <dbReference type="Proteomes" id="UP000078389"/>
    </source>
</evidence>
<dbReference type="Pfam" id="PF04365">
    <property type="entry name" value="BrnT_toxin"/>
    <property type="match status" value="1"/>
</dbReference>
<sequence>MDFEWDEAKNEANRLKHGIDFADAVAIFQGPVVTWHDMRMSYGELREISIGAMANAVIVTLVHTDRSGRRRIISARRASRRERIVYETAL</sequence>
<protein>
    <recommendedName>
        <fullName evidence="3">BrnT family toxin</fullName>
    </recommendedName>
</protein>
<proteinExistence type="predicted"/>
<reference evidence="1 2" key="1">
    <citation type="submission" date="2016-03" db="EMBL/GenBank/DDBJ databases">
        <title>Genome sequencing of Devosia sp. S37.</title>
        <authorList>
            <person name="Mohd Nor M."/>
        </authorList>
    </citation>
    <scope>NUCLEOTIDE SEQUENCE [LARGE SCALE GENOMIC DNA]</scope>
    <source>
        <strain evidence="1 2">S37</strain>
    </source>
</reference>
<dbReference type="AlphaFoldDB" id="A0A178I416"/>
<evidence type="ECO:0000313" key="1">
    <source>
        <dbReference type="EMBL" id="OAM79950.1"/>
    </source>
</evidence>
<accession>A0A178I416</accession>
<dbReference type="EMBL" id="LVVY01000061">
    <property type="protein sequence ID" value="OAM79950.1"/>
    <property type="molecule type" value="Genomic_DNA"/>
</dbReference>
<comment type="caution">
    <text evidence="1">The sequence shown here is derived from an EMBL/GenBank/DDBJ whole genome shotgun (WGS) entry which is preliminary data.</text>
</comment>
<organism evidence="1 2">
    <name type="scientific">Devosia elaeis</name>
    <dbReference type="NCBI Taxonomy" id="1770058"/>
    <lineage>
        <taxon>Bacteria</taxon>
        <taxon>Pseudomonadati</taxon>
        <taxon>Pseudomonadota</taxon>
        <taxon>Alphaproteobacteria</taxon>
        <taxon>Hyphomicrobiales</taxon>
        <taxon>Devosiaceae</taxon>
        <taxon>Devosia</taxon>
    </lineage>
</organism>
<dbReference type="InterPro" id="IPR038573">
    <property type="entry name" value="BrnT_sf"/>
</dbReference>
<dbReference type="Proteomes" id="UP000078389">
    <property type="component" value="Unassembled WGS sequence"/>
</dbReference>
<dbReference type="RefSeq" id="WP_067451271.1">
    <property type="nucleotide sequence ID" value="NZ_LVVY01000061.1"/>
</dbReference>
<keyword evidence="2" id="KW-1185">Reference proteome</keyword>
<dbReference type="InterPro" id="IPR007460">
    <property type="entry name" value="BrnT_toxin"/>
</dbReference>
<name>A0A178I416_9HYPH</name>
<dbReference type="Gene3D" id="3.10.450.530">
    <property type="entry name" value="Ribonuclease toxin, BrnT, of type II toxin-antitoxin system"/>
    <property type="match status" value="1"/>
</dbReference>
<dbReference type="STRING" id="1770058.A3840_02335"/>
<gene>
    <name evidence="1" type="ORF">A3840_02335</name>
</gene>
<dbReference type="OrthoDB" id="839663at2"/>
<evidence type="ECO:0008006" key="3">
    <source>
        <dbReference type="Google" id="ProtNLM"/>
    </source>
</evidence>